<dbReference type="EMBL" id="CP098740">
    <property type="protein sequence ID" value="UZK55869.1"/>
    <property type="molecule type" value="Genomic_DNA"/>
</dbReference>
<gene>
    <name evidence="2" type="ORF">NEH16_18685</name>
</gene>
<organism evidence="2 3">
    <name type="scientific">Streptomyces drozdowiczii</name>
    <dbReference type="NCBI Taxonomy" id="202862"/>
    <lineage>
        <taxon>Bacteria</taxon>
        <taxon>Bacillati</taxon>
        <taxon>Actinomycetota</taxon>
        <taxon>Actinomycetes</taxon>
        <taxon>Kitasatosporales</taxon>
        <taxon>Streptomycetaceae</taxon>
        <taxon>Streptomyces</taxon>
    </lineage>
</organism>
<accession>A0ABY6PU86</accession>
<feature type="compositionally biased region" description="Low complexity" evidence="1">
    <location>
        <begin position="96"/>
        <end position="131"/>
    </location>
</feature>
<sequence length="140" mass="14863">MGVQLEEFAHRREGGGAVLVGLGEVQGGSDPVECLLERVEELRPAEDRDVPSPVSLIRNADASAARPSAAMSFPSSILASRCRPYSHACRSHSAASSFLRSSRSSTPSPYAHPASNSATARYSASAASRSPRTFRYRASV</sequence>
<keyword evidence="3" id="KW-1185">Reference proteome</keyword>
<name>A0ABY6PU86_9ACTN</name>
<dbReference type="Proteomes" id="UP001164963">
    <property type="component" value="Chromosome"/>
</dbReference>
<evidence type="ECO:0000256" key="1">
    <source>
        <dbReference type="SAM" id="MobiDB-lite"/>
    </source>
</evidence>
<reference evidence="2" key="1">
    <citation type="journal article" date="2022" name="Front. Microbiol.">
        <title>Mirubactin C rescues the lethal effect of cell wall biosynthesis mutations in Bacillus subtilis.</title>
        <authorList>
            <person name="Kepplinger B."/>
            <person name="Wen X."/>
            <person name="Tyler A.R."/>
            <person name="Kim B.Y."/>
            <person name="Brown J."/>
            <person name="Banks P."/>
            <person name="Dashti Y."/>
            <person name="Mackenzie E.S."/>
            <person name="Wills C."/>
            <person name="Kawai Y."/>
            <person name="Waldron K.J."/>
            <person name="Allenby N.E.E."/>
            <person name="Wu L.J."/>
            <person name="Hall M.J."/>
            <person name="Errington J."/>
        </authorList>
    </citation>
    <scope>NUCLEOTIDE SEQUENCE</scope>
    <source>
        <strain evidence="2">MDA8-470</strain>
    </source>
</reference>
<proteinExistence type="predicted"/>
<evidence type="ECO:0000313" key="2">
    <source>
        <dbReference type="EMBL" id="UZK55869.1"/>
    </source>
</evidence>
<dbReference type="RefSeq" id="WP_265543821.1">
    <property type="nucleotide sequence ID" value="NZ_CP098740.1"/>
</dbReference>
<feature type="region of interest" description="Disordered" evidence="1">
    <location>
        <begin position="96"/>
        <end position="140"/>
    </location>
</feature>
<evidence type="ECO:0000313" key="3">
    <source>
        <dbReference type="Proteomes" id="UP001164963"/>
    </source>
</evidence>
<protein>
    <submittedName>
        <fullName evidence="2">Uncharacterized protein</fullName>
    </submittedName>
</protein>